<dbReference type="Proteomes" id="UP000265725">
    <property type="component" value="Chromosome"/>
</dbReference>
<sequence>MKVLLDVEGFSQHDTSIEAASRNSACGPVTVFTLLNYWMPNACPYGMNELYALLGTTRIGLFTWRMKRRLRKLLGSSWDIETISLEDSLEELQQGRPVAMKFDRYFRFQFRSDFEFSYHWVPLIGFEEVNGEVRLFIHDNGSPTKESHIRKVSYTKNKRILTFVRIRPHSSLV</sequence>
<dbReference type="KEGG" id="paek:D3873_09330"/>
<dbReference type="InterPro" id="IPR039564">
    <property type="entry name" value="Peptidase_C39-like"/>
</dbReference>
<proteinExistence type="predicted"/>
<dbReference type="RefSeq" id="WP_119883782.1">
    <property type="nucleotide sequence ID" value="NZ_CP032418.1"/>
</dbReference>
<dbReference type="AlphaFoldDB" id="A0A385YT74"/>
<gene>
    <name evidence="2" type="ORF">D3873_09330</name>
</gene>
<dbReference type="OrthoDB" id="2435874at2"/>
<reference evidence="3" key="1">
    <citation type="submission" date="2018-09" db="EMBL/GenBank/DDBJ databases">
        <authorList>
            <person name="Zhu H."/>
        </authorList>
    </citation>
    <scope>NUCLEOTIDE SEQUENCE [LARGE SCALE GENOMIC DNA]</scope>
    <source>
        <strain evidence="3">K2R23-3</strain>
    </source>
</reference>
<evidence type="ECO:0000313" key="3">
    <source>
        <dbReference type="Proteomes" id="UP000265725"/>
    </source>
</evidence>
<evidence type="ECO:0000259" key="1">
    <source>
        <dbReference type="Pfam" id="PF13529"/>
    </source>
</evidence>
<organism evidence="2 3">
    <name type="scientific">Paenisporosarcina cavernae</name>
    <dbReference type="NCBI Taxonomy" id="2320858"/>
    <lineage>
        <taxon>Bacteria</taxon>
        <taxon>Bacillati</taxon>
        <taxon>Bacillota</taxon>
        <taxon>Bacilli</taxon>
        <taxon>Bacillales</taxon>
        <taxon>Caryophanaceae</taxon>
        <taxon>Paenisporosarcina</taxon>
    </lineage>
</organism>
<accession>A0A385YT74</accession>
<protein>
    <recommendedName>
        <fullName evidence="1">Peptidase C39-like domain-containing protein</fullName>
    </recommendedName>
</protein>
<feature type="domain" description="Peptidase C39-like" evidence="1">
    <location>
        <begin position="5"/>
        <end position="137"/>
    </location>
</feature>
<dbReference type="EMBL" id="CP032418">
    <property type="protein sequence ID" value="AYC30065.1"/>
    <property type="molecule type" value="Genomic_DNA"/>
</dbReference>
<keyword evidence="3" id="KW-1185">Reference proteome</keyword>
<name>A0A385YT74_9BACL</name>
<dbReference type="Pfam" id="PF13529">
    <property type="entry name" value="Peptidase_C39_2"/>
    <property type="match status" value="1"/>
</dbReference>
<evidence type="ECO:0000313" key="2">
    <source>
        <dbReference type="EMBL" id="AYC30065.1"/>
    </source>
</evidence>